<feature type="domain" description="Phospholipase/carboxylesterase/thioesterase" evidence="3">
    <location>
        <begin position="30"/>
        <end position="214"/>
    </location>
</feature>
<sequence length="225" mass="23831">MAVRAIRETAMAEIIEGPKLAALSCGKPVYLVVLLHGEGGSGQDMADLALGWVPEMIKADFVALEAPFRDPEGRAVWREAERPQSFAESAAALDSFLDAQLATTRLPASHLALVGFGQGAELALTVGLRRPQKLAALVGFSGAYPTQTLPDELADPAPTLLVHGDADARYSAMLALKDALKARGAPVWSFKRPGLGHEIDGDGADAAGAFLAKHVRHVKEDHDHD</sequence>
<evidence type="ECO:0000313" key="5">
    <source>
        <dbReference type="Proteomes" id="UP001139104"/>
    </source>
</evidence>
<dbReference type="InterPro" id="IPR029058">
    <property type="entry name" value="AB_hydrolase_fold"/>
</dbReference>
<name>A0ABS9Z7F3_9HYPH</name>
<organism evidence="4 5">
    <name type="scientific">Candidatus Rhodoblastus alkanivorans</name>
    <dbReference type="NCBI Taxonomy" id="2954117"/>
    <lineage>
        <taxon>Bacteria</taxon>
        <taxon>Pseudomonadati</taxon>
        <taxon>Pseudomonadota</taxon>
        <taxon>Alphaproteobacteria</taxon>
        <taxon>Hyphomicrobiales</taxon>
        <taxon>Rhodoblastaceae</taxon>
        <taxon>Rhodoblastus</taxon>
    </lineage>
</organism>
<dbReference type="PANTHER" id="PTHR10655">
    <property type="entry name" value="LYSOPHOSPHOLIPASE-RELATED"/>
    <property type="match status" value="1"/>
</dbReference>
<protein>
    <submittedName>
        <fullName evidence="4">Dienelactone hydrolase family protein</fullName>
    </submittedName>
</protein>
<evidence type="ECO:0000256" key="1">
    <source>
        <dbReference type="ARBA" id="ARBA00006499"/>
    </source>
</evidence>
<dbReference type="SUPFAM" id="SSF53474">
    <property type="entry name" value="alpha/beta-Hydrolases"/>
    <property type="match status" value="1"/>
</dbReference>
<dbReference type="PANTHER" id="PTHR10655:SF17">
    <property type="entry name" value="LYSOPHOSPHOLIPASE-LIKE PROTEIN 1"/>
    <property type="match status" value="1"/>
</dbReference>
<gene>
    <name evidence="4" type="ORF">K2U94_12565</name>
</gene>
<evidence type="ECO:0000313" key="4">
    <source>
        <dbReference type="EMBL" id="MCI4683589.1"/>
    </source>
</evidence>
<dbReference type="Gene3D" id="3.40.50.1820">
    <property type="entry name" value="alpha/beta hydrolase"/>
    <property type="match status" value="1"/>
</dbReference>
<dbReference type="Pfam" id="PF02230">
    <property type="entry name" value="Abhydrolase_2"/>
    <property type="match status" value="1"/>
</dbReference>
<dbReference type="GO" id="GO:0016787">
    <property type="term" value="F:hydrolase activity"/>
    <property type="evidence" value="ECO:0007669"/>
    <property type="project" value="UniProtKB-KW"/>
</dbReference>
<dbReference type="InterPro" id="IPR003140">
    <property type="entry name" value="PLipase/COase/thioEstase"/>
</dbReference>
<dbReference type="InterPro" id="IPR050565">
    <property type="entry name" value="LYPA1-2/EST-like"/>
</dbReference>
<dbReference type="RefSeq" id="WP_243067532.1">
    <property type="nucleotide sequence ID" value="NZ_JAIVFK010000009.1"/>
</dbReference>
<accession>A0ABS9Z7F3</accession>
<reference evidence="4" key="1">
    <citation type="journal article" date="2022" name="ISME J.">
        <title>Identification of active gaseous-alkane degraders at natural gas seeps.</title>
        <authorList>
            <person name="Farhan Ul Haque M."/>
            <person name="Hernandez M."/>
            <person name="Crombie A.T."/>
            <person name="Murrell J.C."/>
        </authorList>
    </citation>
    <scope>NUCLEOTIDE SEQUENCE</scope>
    <source>
        <strain evidence="4">PC2</strain>
    </source>
</reference>
<proteinExistence type="inferred from homology"/>
<evidence type="ECO:0000259" key="3">
    <source>
        <dbReference type="Pfam" id="PF02230"/>
    </source>
</evidence>
<keyword evidence="5" id="KW-1185">Reference proteome</keyword>
<dbReference type="EMBL" id="JAIVFP010000001">
    <property type="protein sequence ID" value="MCI4683589.1"/>
    <property type="molecule type" value="Genomic_DNA"/>
</dbReference>
<comment type="caution">
    <text evidence="4">The sequence shown here is derived from an EMBL/GenBank/DDBJ whole genome shotgun (WGS) entry which is preliminary data.</text>
</comment>
<dbReference type="Proteomes" id="UP001139104">
    <property type="component" value="Unassembled WGS sequence"/>
</dbReference>
<evidence type="ECO:0000256" key="2">
    <source>
        <dbReference type="ARBA" id="ARBA00022801"/>
    </source>
</evidence>
<comment type="similarity">
    <text evidence="1">Belongs to the AB hydrolase superfamily. AB hydrolase 2 family.</text>
</comment>
<keyword evidence="2 4" id="KW-0378">Hydrolase</keyword>